<accession>A0A2V2FX16</accession>
<dbReference type="InterPro" id="IPR004173">
    <property type="entry name" value="3H_domain"/>
</dbReference>
<dbReference type="EMBL" id="QJKH01000011">
    <property type="protein sequence ID" value="PXX77335.1"/>
    <property type="molecule type" value="Genomic_DNA"/>
</dbReference>
<dbReference type="PIRSF" id="PIRSF037847">
    <property type="entry name" value="NiaR"/>
    <property type="match status" value="1"/>
</dbReference>
<name>A0A2V2FX16_9FIRM</name>
<dbReference type="Proteomes" id="UP000247612">
    <property type="component" value="Unassembled WGS sequence"/>
</dbReference>
<feature type="domain" description="Helix-turn-helix type 11" evidence="3">
    <location>
        <begin position="6"/>
        <end position="59"/>
    </location>
</feature>
<evidence type="ECO:0000256" key="1">
    <source>
        <dbReference type="PIRSR" id="PIRSR037847-1"/>
    </source>
</evidence>
<evidence type="ECO:0008006" key="6">
    <source>
        <dbReference type="Google" id="ProtNLM"/>
    </source>
</evidence>
<keyword evidence="1" id="KW-0533">Nickel</keyword>
<dbReference type="Pfam" id="PF08279">
    <property type="entry name" value="HTH_11"/>
    <property type="match status" value="1"/>
</dbReference>
<organism evidence="4 5">
    <name type="scientific">Dielma fastidiosa</name>
    <dbReference type="NCBI Taxonomy" id="1034346"/>
    <lineage>
        <taxon>Bacteria</taxon>
        <taxon>Bacillati</taxon>
        <taxon>Bacillota</taxon>
        <taxon>Erysipelotrichia</taxon>
        <taxon>Erysipelotrichales</taxon>
        <taxon>Erysipelotrichaceae</taxon>
        <taxon>Dielma</taxon>
    </lineage>
</organism>
<dbReference type="STRING" id="1034346.GCA_000313565_03251"/>
<evidence type="ECO:0000313" key="4">
    <source>
        <dbReference type="EMBL" id="PXX77335.1"/>
    </source>
</evidence>
<dbReference type="InterPro" id="IPR036388">
    <property type="entry name" value="WH-like_DNA-bd_sf"/>
</dbReference>
<dbReference type="SUPFAM" id="SSF46785">
    <property type="entry name" value="Winged helix' DNA-binding domain"/>
    <property type="match status" value="1"/>
</dbReference>
<feature type="binding site" evidence="1">
    <location>
        <position position="144"/>
    </location>
    <ligand>
        <name>Ni(2+)</name>
        <dbReference type="ChEBI" id="CHEBI:49786"/>
    </ligand>
</feature>
<evidence type="ECO:0000259" key="2">
    <source>
        <dbReference type="Pfam" id="PF02829"/>
    </source>
</evidence>
<dbReference type="InterPro" id="IPR036390">
    <property type="entry name" value="WH_DNA-bd_sf"/>
</dbReference>
<keyword evidence="5" id="KW-1185">Reference proteome</keyword>
<dbReference type="Gene3D" id="1.10.10.10">
    <property type="entry name" value="Winged helix-like DNA-binding domain superfamily/Winged helix DNA-binding domain"/>
    <property type="match status" value="1"/>
</dbReference>
<feature type="binding site" evidence="1">
    <location>
        <position position="83"/>
    </location>
    <ligand>
        <name>Ni(2+)</name>
        <dbReference type="ChEBI" id="CHEBI:49786"/>
    </ligand>
</feature>
<comment type="caution">
    <text evidence="4">The sequence shown here is derived from an EMBL/GenBank/DDBJ whole genome shotgun (WGS) entry which is preliminary data.</text>
</comment>
<sequence>MNANERRQKIIECLKQSRQAVSASSLASQLDVSRQIIVGDIALLRAEGIKIEATPRGYRMEAIAERPRRCFACVHEIDDMAEELYCIVDNGGYVVDVIVEHPIYGQIIGSLRLASRYDVDQFMQKVREANASILSQLTGGIHLHTVEAEDAACFERIEAALAEQGYLVRKEH</sequence>
<dbReference type="GO" id="GO:0046872">
    <property type="term" value="F:metal ion binding"/>
    <property type="evidence" value="ECO:0007669"/>
    <property type="project" value="UniProtKB-KW"/>
</dbReference>
<feature type="domain" description="3H" evidence="2">
    <location>
        <begin position="71"/>
        <end position="167"/>
    </location>
</feature>
<dbReference type="OrthoDB" id="9792661at2"/>
<protein>
    <recommendedName>
        <fullName evidence="6">Transcription repressor NadR</fullName>
    </recommendedName>
</protein>
<feature type="binding site" evidence="1">
    <location>
        <position position="75"/>
    </location>
    <ligand>
        <name>Ni(2+)</name>
        <dbReference type="ChEBI" id="CHEBI:49786"/>
    </ligand>
</feature>
<feature type="binding site" evidence="1">
    <location>
        <position position="142"/>
    </location>
    <ligand>
        <name>Ni(2+)</name>
        <dbReference type="ChEBI" id="CHEBI:49786"/>
    </ligand>
</feature>
<reference evidence="4 5" key="1">
    <citation type="submission" date="2018-05" db="EMBL/GenBank/DDBJ databases">
        <title>Genomic Encyclopedia of Type Strains, Phase IV (KMG-IV): sequencing the most valuable type-strain genomes for metagenomic binning, comparative biology and taxonomic classification.</title>
        <authorList>
            <person name="Goeker M."/>
        </authorList>
    </citation>
    <scope>NUCLEOTIDE SEQUENCE [LARGE SCALE GENOMIC DNA]</scope>
    <source>
        <strain evidence="4 5">JC118</strain>
    </source>
</reference>
<dbReference type="Pfam" id="PF02829">
    <property type="entry name" value="3H"/>
    <property type="match status" value="1"/>
</dbReference>
<proteinExistence type="predicted"/>
<dbReference type="SUPFAM" id="SSF75500">
    <property type="entry name" value="Putative transcriptional regulator TM1602, C-terminal domain"/>
    <property type="match status" value="1"/>
</dbReference>
<dbReference type="InterPro" id="IPR026043">
    <property type="entry name" value="NadR"/>
</dbReference>
<dbReference type="PANTHER" id="PTHR40068:SF1">
    <property type="entry name" value="TRANSCRIPTION REPRESSOR NIAR-RELATED"/>
    <property type="match status" value="1"/>
</dbReference>
<dbReference type="PANTHER" id="PTHR40068">
    <property type="entry name" value="TRANSCRIPTION REPRESSOR NIAR-RELATED"/>
    <property type="match status" value="1"/>
</dbReference>
<evidence type="ECO:0000259" key="3">
    <source>
        <dbReference type="Pfam" id="PF08279"/>
    </source>
</evidence>
<gene>
    <name evidence="4" type="ORF">DES51_11187</name>
</gene>
<dbReference type="InterPro" id="IPR013196">
    <property type="entry name" value="HTH_11"/>
</dbReference>
<dbReference type="AlphaFoldDB" id="A0A2V2FX16"/>
<dbReference type="RefSeq" id="WP_022939529.1">
    <property type="nucleotide sequence ID" value="NZ_CABKRQ010000010.1"/>
</dbReference>
<dbReference type="InterPro" id="IPR035922">
    <property type="entry name" value="3H_dom_sf"/>
</dbReference>
<evidence type="ECO:0000313" key="5">
    <source>
        <dbReference type="Proteomes" id="UP000247612"/>
    </source>
</evidence>
<dbReference type="Gene3D" id="3.30.1340.20">
    <property type="entry name" value="3H domain"/>
    <property type="match status" value="1"/>
</dbReference>
<keyword evidence="1" id="KW-0479">Metal-binding</keyword>